<keyword evidence="3" id="KW-0809">Transit peptide</keyword>
<dbReference type="GO" id="GO:0005759">
    <property type="term" value="C:mitochondrial matrix"/>
    <property type="evidence" value="ECO:0007669"/>
    <property type="project" value="UniProtKB-SubCell"/>
</dbReference>
<keyword evidence="8" id="KW-1185">Reference proteome</keyword>
<evidence type="ECO:0000256" key="2">
    <source>
        <dbReference type="ARBA" id="ARBA00006020"/>
    </source>
</evidence>
<dbReference type="PANTHER" id="PTHR13137:SF6">
    <property type="entry name" value="SUCCINATE DEHYDROGENASE ASSEMBLY FACTOR 3, MITOCHONDRIAL"/>
    <property type="match status" value="1"/>
</dbReference>
<protein>
    <recommendedName>
        <fullName evidence="6">Succinate dehydrogenase assembly factor 3</fullName>
        <shortName evidence="6">SDH assembly factor 3</shortName>
        <shortName evidence="6">SDHAF3</shortName>
    </recommendedName>
</protein>
<proteinExistence type="inferred from homology"/>
<name>A0A8T2ND77_9TELE</name>
<dbReference type="InterPro" id="IPR008381">
    <property type="entry name" value="SDHAF3/Sdh7"/>
</dbReference>
<dbReference type="GO" id="GO:0034553">
    <property type="term" value="P:mitochondrial respiratory chain complex II assembly"/>
    <property type="evidence" value="ECO:0007669"/>
    <property type="project" value="UniProtKB-UniRule"/>
</dbReference>
<gene>
    <name evidence="7" type="ORF">JZ751_004313</name>
</gene>
<evidence type="ECO:0000256" key="6">
    <source>
        <dbReference type="RuleBase" id="RU368039"/>
    </source>
</evidence>
<comment type="similarity">
    <text evidence="2 6">Belongs to the complex I LYR family. SDHAF3 subfamily.</text>
</comment>
<evidence type="ECO:0000256" key="1">
    <source>
        <dbReference type="ARBA" id="ARBA00004305"/>
    </source>
</evidence>
<dbReference type="GO" id="GO:0005758">
    <property type="term" value="C:mitochondrial intermembrane space"/>
    <property type="evidence" value="ECO:0007669"/>
    <property type="project" value="TreeGrafter"/>
</dbReference>
<comment type="subcellular location">
    <subcellularLocation>
        <location evidence="1 6">Mitochondrion matrix</location>
    </subcellularLocation>
</comment>
<dbReference type="AlphaFoldDB" id="A0A8T2ND77"/>
<sequence>MANPAHVSKVRSLYKRILLLHRFMPIDLRALGDQYVKDEFRRHKSAPPEETKCFMKEWEGYRDTLQTQVLESMARAGGGDGAKTFGAELSEDRLKQFQDEQIGQLYELMLEATKPNRQFNIQDDSLQK</sequence>
<keyword evidence="4 6" id="KW-0496">Mitochondrion</keyword>
<evidence type="ECO:0000256" key="4">
    <source>
        <dbReference type="ARBA" id="ARBA00023128"/>
    </source>
</evidence>
<dbReference type="CDD" id="cd20270">
    <property type="entry name" value="Complex1_LYR_SDHAF3_LYRM10"/>
    <property type="match status" value="1"/>
</dbReference>
<dbReference type="Pfam" id="PF13233">
    <property type="entry name" value="Complex1_LYR_2"/>
    <property type="match status" value="1"/>
</dbReference>
<dbReference type="OrthoDB" id="278329at2759"/>
<dbReference type="PANTHER" id="PTHR13137">
    <property type="entry name" value="DC11 ACN9 HOMOLOG"/>
    <property type="match status" value="1"/>
</dbReference>
<accession>A0A8T2ND77</accession>
<evidence type="ECO:0000256" key="5">
    <source>
        <dbReference type="ARBA" id="ARBA00023186"/>
    </source>
</evidence>
<organism evidence="7 8">
    <name type="scientific">Albula glossodonta</name>
    <name type="common">roundjaw bonefish</name>
    <dbReference type="NCBI Taxonomy" id="121402"/>
    <lineage>
        <taxon>Eukaryota</taxon>
        <taxon>Metazoa</taxon>
        <taxon>Chordata</taxon>
        <taxon>Craniata</taxon>
        <taxon>Vertebrata</taxon>
        <taxon>Euteleostomi</taxon>
        <taxon>Actinopterygii</taxon>
        <taxon>Neopterygii</taxon>
        <taxon>Teleostei</taxon>
        <taxon>Albuliformes</taxon>
        <taxon>Albulidae</taxon>
        <taxon>Albula</taxon>
    </lineage>
</organism>
<evidence type="ECO:0000313" key="8">
    <source>
        <dbReference type="Proteomes" id="UP000824540"/>
    </source>
</evidence>
<evidence type="ECO:0000313" key="7">
    <source>
        <dbReference type="EMBL" id="KAG9335662.1"/>
    </source>
</evidence>
<keyword evidence="5 6" id="KW-0143">Chaperone</keyword>
<dbReference type="EMBL" id="JAFBMS010000113">
    <property type="protein sequence ID" value="KAG9335662.1"/>
    <property type="molecule type" value="Genomic_DNA"/>
</dbReference>
<comment type="caution">
    <text evidence="7">The sequence shown here is derived from an EMBL/GenBank/DDBJ whole genome shotgun (WGS) entry which is preliminary data.</text>
</comment>
<comment type="subunit">
    <text evidence="6">Interacts with the iron-sulfur protein subunit within the SDH catalytic dimer.</text>
</comment>
<reference evidence="7" key="1">
    <citation type="thesis" date="2021" institute="BYU ScholarsArchive" country="Provo, UT, USA">
        <title>Applications of and Algorithms for Genome Assembly and Genomic Analyses with an Emphasis on Marine Teleosts.</title>
        <authorList>
            <person name="Pickett B.D."/>
        </authorList>
    </citation>
    <scope>NUCLEOTIDE SEQUENCE</scope>
    <source>
        <strain evidence="7">HI-2016</strain>
    </source>
</reference>
<dbReference type="GO" id="GO:0006105">
    <property type="term" value="P:succinate metabolic process"/>
    <property type="evidence" value="ECO:0007669"/>
    <property type="project" value="TreeGrafter"/>
</dbReference>
<evidence type="ECO:0000256" key="3">
    <source>
        <dbReference type="ARBA" id="ARBA00022946"/>
    </source>
</evidence>
<dbReference type="Proteomes" id="UP000824540">
    <property type="component" value="Unassembled WGS sequence"/>
</dbReference>
<comment type="function">
    <text evidence="6">Plays an essential role in the assembly of succinate dehydrogenase (SDH), an enzyme complex (also referred to as respiratory complex II) that is a component of both the tricarboxylic acid (TCA) cycle and the mitochondrial electron transport chain, and which couples the oxidation of succinate to fumarate with the reduction of ubiquinone (coenzyme Q) to ubiquinol. Promotes maturation of the iron-sulfur protein subunit of the SDH catalytic dimer, protecting it from the deleterious effects of oxidants. May act together with SDHAF1.</text>
</comment>